<sequence length="566" mass="59285">MPRAPGRRLTRQLVRCAPLWLALAGPVAAQAPAPVLRGVLLQGDTVLPGSRVQAAVAALVGQPADDALLAQLRRTVAGVYDAAGLGLVAVDAPRLFQGVALLRVQPLVLGRVVVQPDAGAAAQAEVLAALPALQGGRSPDLHALDRQLRLANLQPHRRWTIDFRTPEATAVAPAAPPAAPPATGFSSLPGQSIASSQDAPAVATPPIRPVGPAADNSVDAHVLLDGGGPFYGRLLLDNDGQDATGRERARLQVGHGDALGPGRALDLTLLTSLAHPARQRQVALRYQHPLPAQATLLTVEASRATSRPGLVQDFFDVSGDSRSLNLSARHLLARRGALEPYVEAGVERSVYDDVVGFSGVNLGSKVGVLPLALTLGATWQGAGTSAFGQARLRHNTGWGGYAGSSDYGSARAGATPRWTTLDLAGEARWQVAAHGEFSARAQAQWSPHALISAQQFRMGGASMLRGLREGELGGDQGTAVALEFWWALPAAHRVGVLLDGASVWRHQAGTGDLGRASAASTGLAWQWRPLPGLRLQATIARLLAVNHLPQREAGDTRAHLLLDWSF</sequence>
<dbReference type="GO" id="GO:0098046">
    <property type="term" value="C:type V protein secretion system complex"/>
    <property type="evidence" value="ECO:0007669"/>
    <property type="project" value="TreeGrafter"/>
</dbReference>
<evidence type="ECO:0000313" key="4">
    <source>
        <dbReference type="Proteomes" id="UP000252884"/>
    </source>
</evidence>
<dbReference type="EMBL" id="QPJK01000008">
    <property type="protein sequence ID" value="RCW68209.1"/>
    <property type="molecule type" value="Genomic_DNA"/>
</dbReference>
<dbReference type="GO" id="GO:0046819">
    <property type="term" value="P:protein secretion by the type V secretion system"/>
    <property type="evidence" value="ECO:0007669"/>
    <property type="project" value="TreeGrafter"/>
</dbReference>
<proteinExistence type="predicted"/>
<dbReference type="PANTHER" id="PTHR34597:SF3">
    <property type="entry name" value="OUTER MEMBRANE TRANSPORTER CDIB"/>
    <property type="match status" value="1"/>
</dbReference>
<feature type="signal peptide" evidence="1">
    <location>
        <begin position="1"/>
        <end position="31"/>
    </location>
</feature>
<accession>A0A368XKU6</accession>
<dbReference type="AlphaFoldDB" id="A0A368XKU6"/>
<protein>
    <submittedName>
        <fullName evidence="3">Hemolysin activation/secretion protein</fullName>
    </submittedName>
</protein>
<name>A0A368XKU6_9BURK</name>
<feature type="domain" description="Haemolysin activator HlyB C-terminal" evidence="2">
    <location>
        <begin position="228"/>
        <end position="523"/>
    </location>
</feature>
<dbReference type="InterPro" id="IPR051544">
    <property type="entry name" value="TPS_OM_transporter"/>
</dbReference>
<comment type="caution">
    <text evidence="3">The sequence shown here is derived from an EMBL/GenBank/DDBJ whole genome shotgun (WGS) entry which is preliminary data.</text>
</comment>
<keyword evidence="1" id="KW-0732">Signal</keyword>
<dbReference type="GO" id="GO:0008320">
    <property type="term" value="F:protein transmembrane transporter activity"/>
    <property type="evidence" value="ECO:0007669"/>
    <property type="project" value="TreeGrafter"/>
</dbReference>
<evidence type="ECO:0000313" key="3">
    <source>
        <dbReference type="EMBL" id="RCW68209.1"/>
    </source>
</evidence>
<evidence type="ECO:0000259" key="2">
    <source>
        <dbReference type="Pfam" id="PF03865"/>
    </source>
</evidence>
<dbReference type="Proteomes" id="UP000252884">
    <property type="component" value="Unassembled WGS sequence"/>
</dbReference>
<organism evidence="3 4">
    <name type="scientific">Pseudorhodoferax soli</name>
    <dbReference type="NCBI Taxonomy" id="545864"/>
    <lineage>
        <taxon>Bacteria</taxon>
        <taxon>Pseudomonadati</taxon>
        <taxon>Pseudomonadota</taxon>
        <taxon>Betaproteobacteria</taxon>
        <taxon>Burkholderiales</taxon>
        <taxon>Comamonadaceae</taxon>
    </lineage>
</organism>
<dbReference type="InterPro" id="IPR005565">
    <property type="entry name" value="Hemolysn_activator_HlyB_C"/>
</dbReference>
<feature type="chain" id="PRO_5016605057" evidence="1">
    <location>
        <begin position="32"/>
        <end position="566"/>
    </location>
</feature>
<dbReference type="PANTHER" id="PTHR34597">
    <property type="entry name" value="SLR1661 PROTEIN"/>
    <property type="match status" value="1"/>
</dbReference>
<reference evidence="3 4" key="1">
    <citation type="submission" date="2018-07" db="EMBL/GenBank/DDBJ databases">
        <title>Genomic Encyclopedia of Type Strains, Phase IV (KMG-IV): sequencing the most valuable type-strain genomes for metagenomic binning, comparative biology and taxonomic classification.</title>
        <authorList>
            <person name="Goeker M."/>
        </authorList>
    </citation>
    <scope>NUCLEOTIDE SEQUENCE [LARGE SCALE GENOMIC DNA]</scope>
    <source>
        <strain evidence="3 4">DSM 21634</strain>
    </source>
</reference>
<evidence type="ECO:0000256" key="1">
    <source>
        <dbReference type="SAM" id="SignalP"/>
    </source>
</evidence>
<gene>
    <name evidence="3" type="ORF">DES41_108391</name>
</gene>
<dbReference type="Gene3D" id="2.40.160.50">
    <property type="entry name" value="membrane protein fhac: a member of the omp85/tpsb transporter family"/>
    <property type="match status" value="1"/>
</dbReference>
<keyword evidence="4" id="KW-1185">Reference proteome</keyword>
<dbReference type="Pfam" id="PF03865">
    <property type="entry name" value="ShlB"/>
    <property type="match status" value="1"/>
</dbReference>